<dbReference type="GO" id="GO:0008270">
    <property type="term" value="F:zinc ion binding"/>
    <property type="evidence" value="ECO:0007669"/>
    <property type="project" value="InterPro"/>
</dbReference>
<dbReference type="SMART" id="SM00947">
    <property type="entry name" value="Pro_CA"/>
    <property type="match status" value="1"/>
</dbReference>
<keyword evidence="8" id="KW-1185">Reference proteome</keyword>
<dbReference type="PANTHER" id="PTHR43175:SF3">
    <property type="entry name" value="CARBON DISULFIDE HYDROLASE"/>
    <property type="match status" value="1"/>
</dbReference>
<evidence type="ECO:0000256" key="3">
    <source>
        <dbReference type="ARBA" id="ARBA00022723"/>
    </source>
</evidence>
<comment type="cofactor">
    <cofactor evidence="6">
        <name>Zn(2+)</name>
        <dbReference type="ChEBI" id="CHEBI:29105"/>
    </cofactor>
    <text evidence="6">Binds 1 zinc ion per subunit.</text>
</comment>
<organism evidence="7 8">
    <name type="scientific">Falsibacillus albus</name>
    <dbReference type="NCBI Taxonomy" id="2478915"/>
    <lineage>
        <taxon>Bacteria</taxon>
        <taxon>Bacillati</taxon>
        <taxon>Bacillota</taxon>
        <taxon>Bacilli</taxon>
        <taxon>Bacillales</taxon>
        <taxon>Bacillaceae</taxon>
        <taxon>Falsibacillus</taxon>
    </lineage>
</organism>
<gene>
    <name evidence="7" type="ORF">D9X91_18830</name>
</gene>
<dbReference type="Gene3D" id="3.40.1050.10">
    <property type="entry name" value="Carbonic anhydrase"/>
    <property type="match status" value="1"/>
</dbReference>
<comment type="similarity">
    <text evidence="1">Belongs to the beta-class carbonic anhydrase family.</text>
</comment>
<sequence>MTLLSEILDYNEQFVADKKYEAFTTTKFPDKKMVIFGCMDTRLVELMPKSMNLKNGDVKIVKNAGATVSHPFGSIMRSILVAVYELQADEVFVVGHYDCGMAAIKSDATLQKMLDRGIPQETIDTLTYSGIDPKEFLKGFDSPEDNVLNSVNMIRNHPLMDPKIPVHGLIINPESGKLDLLVDGYSK</sequence>
<dbReference type="EC" id="4.2.1.1" evidence="2"/>
<dbReference type="SUPFAM" id="SSF53056">
    <property type="entry name" value="beta-carbonic anhydrase, cab"/>
    <property type="match status" value="1"/>
</dbReference>
<dbReference type="AlphaFoldDB" id="A0A3L7JQI8"/>
<evidence type="ECO:0000256" key="2">
    <source>
        <dbReference type="ARBA" id="ARBA00012925"/>
    </source>
</evidence>
<feature type="binding site" evidence="6">
    <location>
        <position position="38"/>
    </location>
    <ligand>
        <name>Zn(2+)</name>
        <dbReference type="ChEBI" id="CHEBI:29105"/>
    </ligand>
</feature>
<proteinExistence type="inferred from homology"/>
<dbReference type="EMBL" id="RCVZ01000017">
    <property type="protein sequence ID" value="RLQ93088.1"/>
    <property type="molecule type" value="Genomic_DNA"/>
</dbReference>
<evidence type="ECO:0000313" key="7">
    <source>
        <dbReference type="EMBL" id="RLQ93088.1"/>
    </source>
</evidence>
<feature type="binding site" evidence="6">
    <location>
        <position position="96"/>
    </location>
    <ligand>
        <name>Zn(2+)</name>
        <dbReference type="ChEBI" id="CHEBI:29105"/>
    </ligand>
</feature>
<feature type="binding site" evidence="6">
    <location>
        <position position="40"/>
    </location>
    <ligand>
        <name>Zn(2+)</name>
        <dbReference type="ChEBI" id="CHEBI:29105"/>
    </ligand>
</feature>
<comment type="caution">
    <text evidence="7">The sequence shown here is derived from an EMBL/GenBank/DDBJ whole genome shotgun (WGS) entry which is preliminary data.</text>
</comment>
<dbReference type="OrthoDB" id="9792260at2"/>
<evidence type="ECO:0000256" key="5">
    <source>
        <dbReference type="ARBA" id="ARBA00048348"/>
    </source>
</evidence>
<evidence type="ECO:0000256" key="1">
    <source>
        <dbReference type="ARBA" id="ARBA00006217"/>
    </source>
</evidence>
<dbReference type="InterPro" id="IPR001765">
    <property type="entry name" value="Carbonic_anhydrase"/>
</dbReference>
<dbReference type="Pfam" id="PF00484">
    <property type="entry name" value="Pro_CA"/>
    <property type="match status" value="1"/>
</dbReference>
<evidence type="ECO:0000313" key="8">
    <source>
        <dbReference type="Proteomes" id="UP000276770"/>
    </source>
</evidence>
<dbReference type="RefSeq" id="WP_121682195.1">
    <property type="nucleotide sequence ID" value="NZ_RCVZ01000017.1"/>
</dbReference>
<dbReference type="PANTHER" id="PTHR43175">
    <property type="entry name" value="CARBONIC ANHYDRASE"/>
    <property type="match status" value="1"/>
</dbReference>
<feature type="binding site" evidence="6">
    <location>
        <position position="99"/>
    </location>
    <ligand>
        <name>Zn(2+)</name>
        <dbReference type="ChEBI" id="CHEBI:29105"/>
    </ligand>
</feature>
<evidence type="ECO:0000256" key="4">
    <source>
        <dbReference type="ARBA" id="ARBA00022833"/>
    </source>
</evidence>
<evidence type="ECO:0000256" key="6">
    <source>
        <dbReference type="PIRSR" id="PIRSR601765-1"/>
    </source>
</evidence>
<name>A0A3L7JQI8_9BACI</name>
<dbReference type="Proteomes" id="UP000276770">
    <property type="component" value="Unassembled WGS sequence"/>
</dbReference>
<keyword evidence="3 6" id="KW-0479">Metal-binding</keyword>
<accession>A0A3L7JQI8</accession>
<keyword evidence="4 6" id="KW-0862">Zinc</keyword>
<dbReference type="CDD" id="cd03379">
    <property type="entry name" value="beta_CA_cladeD"/>
    <property type="match status" value="1"/>
</dbReference>
<reference evidence="7 8" key="1">
    <citation type="submission" date="2018-10" db="EMBL/GenBank/DDBJ databases">
        <title>Falsibacillus sp. genome draft.</title>
        <authorList>
            <person name="Shi S."/>
        </authorList>
    </citation>
    <scope>NUCLEOTIDE SEQUENCE [LARGE SCALE GENOMIC DNA]</scope>
    <source>
        <strain evidence="7 8">GY 10110</strain>
    </source>
</reference>
<comment type="catalytic activity">
    <reaction evidence="5">
        <text>hydrogencarbonate + H(+) = CO2 + H2O</text>
        <dbReference type="Rhea" id="RHEA:10748"/>
        <dbReference type="ChEBI" id="CHEBI:15377"/>
        <dbReference type="ChEBI" id="CHEBI:15378"/>
        <dbReference type="ChEBI" id="CHEBI:16526"/>
        <dbReference type="ChEBI" id="CHEBI:17544"/>
        <dbReference type="EC" id="4.2.1.1"/>
    </reaction>
</comment>
<dbReference type="InterPro" id="IPR036874">
    <property type="entry name" value="Carbonic_anhydrase_sf"/>
</dbReference>
<protein>
    <recommendedName>
        <fullName evidence="2">carbonic anhydrase</fullName>
        <ecNumber evidence="2">4.2.1.1</ecNumber>
    </recommendedName>
</protein>
<dbReference type="GO" id="GO:0004089">
    <property type="term" value="F:carbonate dehydratase activity"/>
    <property type="evidence" value="ECO:0007669"/>
    <property type="project" value="UniProtKB-EC"/>
</dbReference>